<dbReference type="InterPro" id="IPR041916">
    <property type="entry name" value="Anti_sigma_zinc_sf"/>
</dbReference>
<dbReference type="InterPro" id="IPR027383">
    <property type="entry name" value="Znf_put"/>
</dbReference>
<evidence type="ECO:0000313" key="2">
    <source>
        <dbReference type="EMBL" id="ABU58648.1"/>
    </source>
</evidence>
<dbReference type="KEGG" id="rca:Rcas_2570"/>
<dbReference type="RefSeq" id="WP_012121072.1">
    <property type="nucleotide sequence ID" value="NC_009767.1"/>
</dbReference>
<keyword evidence="3" id="KW-1185">Reference proteome</keyword>
<gene>
    <name evidence="2" type="ordered locus">Rcas_2570</name>
</gene>
<dbReference type="HOGENOM" id="CLU_179277_0_1_0"/>
<dbReference type="AlphaFoldDB" id="A7NF60"/>
<evidence type="ECO:0000259" key="1">
    <source>
        <dbReference type="Pfam" id="PF13490"/>
    </source>
</evidence>
<reference evidence="2 3" key="1">
    <citation type="submission" date="2007-08" db="EMBL/GenBank/DDBJ databases">
        <title>Complete sequence of Roseiflexus castenholzii DSM 13941.</title>
        <authorList>
            <consortium name="US DOE Joint Genome Institute"/>
            <person name="Copeland A."/>
            <person name="Lucas S."/>
            <person name="Lapidus A."/>
            <person name="Barry K."/>
            <person name="Glavina del Rio T."/>
            <person name="Dalin E."/>
            <person name="Tice H."/>
            <person name="Pitluck S."/>
            <person name="Thompson L.S."/>
            <person name="Brettin T."/>
            <person name="Bruce D."/>
            <person name="Detter J.C."/>
            <person name="Han C."/>
            <person name="Tapia R."/>
            <person name="Schmutz J."/>
            <person name="Larimer F."/>
            <person name="Land M."/>
            <person name="Hauser L."/>
            <person name="Kyrpides N."/>
            <person name="Mikhailova N."/>
            <person name="Bryant D.A."/>
            <person name="Hanada S."/>
            <person name="Tsukatani Y."/>
            <person name="Richardson P."/>
        </authorList>
    </citation>
    <scope>NUCLEOTIDE SEQUENCE [LARGE SCALE GENOMIC DNA]</scope>
    <source>
        <strain evidence="3">DSM 13941 / HLO8</strain>
    </source>
</reference>
<evidence type="ECO:0000313" key="3">
    <source>
        <dbReference type="Proteomes" id="UP000000263"/>
    </source>
</evidence>
<protein>
    <recommendedName>
        <fullName evidence="1">Putative zinc-finger domain-containing protein</fullName>
    </recommendedName>
</protein>
<organism evidence="2 3">
    <name type="scientific">Roseiflexus castenholzii (strain DSM 13941 / HLO8)</name>
    <dbReference type="NCBI Taxonomy" id="383372"/>
    <lineage>
        <taxon>Bacteria</taxon>
        <taxon>Bacillati</taxon>
        <taxon>Chloroflexota</taxon>
        <taxon>Chloroflexia</taxon>
        <taxon>Chloroflexales</taxon>
        <taxon>Roseiflexineae</taxon>
        <taxon>Roseiflexaceae</taxon>
        <taxon>Roseiflexus</taxon>
    </lineage>
</organism>
<sequence>MTCEELIAHLSSYIDHEMDAALVAEVQEHIAHCRNCRVVLDTTRRLIVLVHDEGQRVIPADQRSALFERLHQAFLKRPQASNESAV</sequence>
<feature type="domain" description="Putative zinc-finger" evidence="1">
    <location>
        <begin position="3"/>
        <end position="37"/>
    </location>
</feature>
<dbReference type="OrthoDB" id="9782842at2"/>
<dbReference type="STRING" id="383372.Rcas_2570"/>
<dbReference type="EMBL" id="CP000804">
    <property type="protein sequence ID" value="ABU58648.1"/>
    <property type="molecule type" value="Genomic_DNA"/>
</dbReference>
<proteinExistence type="predicted"/>
<accession>A7NF60</accession>
<dbReference type="eggNOG" id="COG5660">
    <property type="taxonomic scope" value="Bacteria"/>
</dbReference>
<dbReference type="Pfam" id="PF13490">
    <property type="entry name" value="zf-HC2"/>
    <property type="match status" value="1"/>
</dbReference>
<name>A7NF60_ROSCS</name>
<dbReference type="Proteomes" id="UP000000263">
    <property type="component" value="Chromosome"/>
</dbReference>
<dbReference type="Gene3D" id="1.10.10.1320">
    <property type="entry name" value="Anti-sigma factor, zinc-finger domain"/>
    <property type="match status" value="1"/>
</dbReference>